<dbReference type="AlphaFoldDB" id="A0A9P6JMQ7"/>
<dbReference type="EMBL" id="MU157877">
    <property type="protein sequence ID" value="KAF9525935.1"/>
    <property type="molecule type" value="Genomic_DNA"/>
</dbReference>
<evidence type="ECO:0000259" key="1">
    <source>
        <dbReference type="Pfam" id="PF12246"/>
    </source>
</evidence>
<evidence type="ECO:0000313" key="3">
    <source>
        <dbReference type="Proteomes" id="UP000807306"/>
    </source>
</evidence>
<protein>
    <submittedName>
        <fullName evidence="2">Temperature dependent protein affecting M2 dsRNA replication</fullName>
    </submittedName>
</protein>
<accession>A0A9P6JMQ7</accession>
<dbReference type="OrthoDB" id="17262at2759"/>
<evidence type="ECO:0000313" key="2">
    <source>
        <dbReference type="EMBL" id="KAF9525935.1"/>
    </source>
</evidence>
<dbReference type="Pfam" id="PF12246">
    <property type="entry name" value="MKT1_C"/>
    <property type="match status" value="1"/>
</dbReference>
<dbReference type="Proteomes" id="UP000807306">
    <property type="component" value="Unassembled WGS sequence"/>
</dbReference>
<dbReference type="InterPro" id="IPR022039">
    <property type="entry name" value="MKT1_C"/>
</dbReference>
<organism evidence="2 3">
    <name type="scientific">Crepidotus variabilis</name>
    <dbReference type="NCBI Taxonomy" id="179855"/>
    <lineage>
        <taxon>Eukaryota</taxon>
        <taxon>Fungi</taxon>
        <taxon>Dikarya</taxon>
        <taxon>Basidiomycota</taxon>
        <taxon>Agaricomycotina</taxon>
        <taxon>Agaricomycetes</taxon>
        <taxon>Agaricomycetidae</taxon>
        <taxon>Agaricales</taxon>
        <taxon>Agaricineae</taxon>
        <taxon>Crepidotaceae</taxon>
        <taxon>Crepidotus</taxon>
    </lineage>
</organism>
<keyword evidence="3" id="KW-1185">Reference proteome</keyword>
<proteinExistence type="predicted"/>
<comment type="caution">
    <text evidence="2">The sequence shown here is derived from an EMBL/GenBank/DDBJ whole genome shotgun (WGS) entry which is preliminary data.</text>
</comment>
<feature type="domain" description="Post-transcriptional regulator MKT1 C-terminal" evidence="1">
    <location>
        <begin position="9"/>
        <end position="229"/>
    </location>
</feature>
<reference evidence="2" key="1">
    <citation type="submission" date="2020-11" db="EMBL/GenBank/DDBJ databases">
        <authorList>
            <consortium name="DOE Joint Genome Institute"/>
            <person name="Ahrendt S."/>
            <person name="Riley R."/>
            <person name="Andreopoulos W."/>
            <person name="Labutti K."/>
            <person name="Pangilinan J."/>
            <person name="Ruiz-Duenas F.J."/>
            <person name="Barrasa J.M."/>
            <person name="Sanchez-Garcia M."/>
            <person name="Camarero S."/>
            <person name="Miyauchi S."/>
            <person name="Serrano A."/>
            <person name="Linde D."/>
            <person name="Babiker R."/>
            <person name="Drula E."/>
            <person name="Ayuso-Fernandez I."/>
            <person name="Pacheco R."/>
            <person name="Padilla G."/>
            <person name="Ferreira P."/>
            <person name="Barriuso J."/>
            <person name="Kellner H."/>
            <person name="Castanera R."/>
            <person name="Alfaro M."/>
            <person name="Ramirez L."/>
            <person name="Pisabarro A.G."/>
            <person name="Kuo A."/>
            <person name="Tritt A."/>
            <person name="Lipzen A."/>
            <person name="He G."/>
            <person name="Yan M."/>
            <person name="Ng V."/>
            <person name="Cullen D."/>
            <person name="Martin F."/>
            <person name="Rosso M.-N."/>
            <person name="Henrissat B."/>
            <person name="Hibbett D."/>
            <person name="Martinez A.T."/>
            <person name="Grigoriev I.V."/>
        </authorList>
    </citation>
    <scope>NUCLEOTIDE SEQUENCE</scope>
    <source>
        <strain evidence="2">CBS 506.95</strain>
    </source>
</reference>
<gene>
    <name evidence="2" type="ORF">CPB83DRAFT_507544</name>
</gene>
<name>A0A9P6JMQ7_9AGAR</name>
<sequence>MYGAIRSARVNDKFQDPLYLFLELVRAGVMHGHLWSGRAFSGGPSFGTDQEKSCMLLVMRVLSIVPLNFKAQPWSAPLSRELLVFNSFVRSLTRALRTLLEVSTLNMLIRNDARKARDDLLDITLSLPFQTEVNTGFGVLAKVYLDALTHINGGQRVTDKNAQGVDVKKEMALELCEETFPGVKNPKQEVERGFRFWDLALTAMRQLHSEGAVLRELIDQFEAAETWLAPMRP</sequence>